<dbReference type="KEGG" id="bpg:Bathy06g00200"/>
<evidence type="ECO:0000313" key="2">
    <source>
        <dbReference type="EMBL" id="CCO17087.1"/>
    </source>
</evidence>
<protein>
    <submittedName>
        <fullName evidence="2">Uncharacterized protein</fullName>
    </submittedName>
</protein>
<feature type="compositionally biased region" description="Low complexity" evidence="1">
    <location>
        <begin position="41"/>
        <end position="59"/>
    </location>
</feature>
<evidence type="ECO:0000256" key="1">
    <source>
        <dbReference type="SAM" id="MobiDB-lite"/>
    </source>
</evidence>
<reference evidence="2 3" key="1">
    <citation type="submission" date="2011-10" db="EMBL/GenBank/DDBJ databases">
        <authorList>
            <person name="Genoscope - CEA"/>
        </authorList>
    </citation>
    <scope>NUCLEOTIDE SEQUENCE [LARGE SCALE GENOMIC DNA]</scope>
    <source>
        <strain evidence="2 3">RCC 1105</strain>
    </source>
</reference>
<dbReference type="GeneID" id="19015000"/>
<keyword evidence="3" id="KW-1185">Reference proteome</keyword>
<dbReference type="EMBL" id="FO082273">
    <property type="protein sequence ID" value="CCO17087.1"/>
    <property type="molecule type" value="Genomic_DNA"/>
</dbReference>
<dbReference type="OrthoDB" id="429813at2759"/>
<dbReference type="AlphaFoldDB" id="K8EG12"/>
<evidence type="ECO:0000313" key="3">
    <source>
        <dbReference type="Proteomes" id="UP000198341"/>
    </source>
</evidence>
<name>K8EG12_9CHLO</name>
<proteinExistence type="predicted"/>
<dbReference type="Proteomes" id="UP000198341">
    <property type="component" value="Chromosome 6"/>
</dbReference>
<sequence>MHVKKEEEEEEHEQRSRRAIKVALNLLVKSPRSTLERYNKSISSDDGSSVISSSASSSDLGKLEEEQEGVKREKFPFLAVNQKEQPNNRFVLGETLPLPRAEKSILVSKIDDENDDDENYPIVYQVCEAILEEDVKKCERSCTAAMGVLKRATVFPSSLVRPGLSKKREEKNLERVVAEKERDESNNEESCGVNKEGALEENYSYLYVVKKEEEANLSPIERIFGPVSEDVLAVARVKFISRDDDDDDDDDIDVKTASANPMVHIAAACDRFFIANEALFVTSRGANAAISFFSQLLLDGVHRVVLNRTAAQKDAHNEKDVYFSLQCVPPMLPENASLISYDESVVRDSDDEIVFSSMKTFTLRATLERDPLLETATETNLEVAAHSSKGDYGKSNSVSADNYVRLQPCSADKANASLVASLYDALFASASEDEQRRSKIEEDVFVHDIVSEAFTSSIFDAKSEVAPANNKTCLKTVLPETSVITPCLGVSPEHGRAVSKALDEWSKARSFSPSSLFRDVSDDDKLPQNSSIIAKVKRQKVILLGSDVMSSLSLDAVVTEICREMDSEEAAFAGEKTLATATFLASASRGEKSTGKYGGIFFDAIAKHENSAHLLLLKLASFGIYPLRGTYDVSLFDFCDEPAARPSSSPVSPSSDANVLFIATFRKRNFKIINTLSISNVDKLVEIEREAWISCPEMRTSEDTIRDRVLNNRVMNFAIFDMDGEYLEETNDSLKGMMYTQFVKSTEDVSNRNCWATKESARVDPFSSQTIQLLDVFADQRYSLENGGDVGMQLRDFVLHFAERVPMVQTVCAVTRTRGFREVQQKAIKEIEEVSERTQASISGHLKASLAIPTYEQHVMSKEGGYNDRGLFLHVGAGAKILKVQYGWRPKDYENDGNGTLIEYKLERLSWRRYSNVKTFKSSHSSSSSSSMVEAVASAIDTIQDEKMGRVAAT</sequence>
<dbReference type="Gene3D" id="3.40.630.30">
    <property type="match status" value="1"/>
</dbReference>
<organism evidence="2 3">
    <name type="scientific">Bathycoccus prasinos</name>
    <dbReference type="NCBI Taxonomy" id="41875"/>
    <lineage>
        <taxon>Eukaryota</taxon>
        <taxon>Viridiplantae</taxon>
        <taxon>Chlorophyta</taxon>
        <taxon>Mamiellophyceae</taxon>
        <taxon>Mamiellales</taxon>
        <taxon>Bathycoccaceae</taxon>
        <taxon>Bathycoccus</taxon>
    </lineage>
</organism>
<dbReference type="RefSeq" id="XP_007512487.1">
    <property type="nucleotide sequence ID" value="XM_007512425.1"/>
</dbReference>
<gene>
    <name evidence="2" type="ORF">Bathy06g00200</name>
</gene>
<feature type="region of interest" description="Disordered" evidence="1">
    <location>
        <begin position="35"/>
        <end position="70"/>
    </location>
</feature>
<accession>K8EG12</accession>
<feature type="compositionally biased region" description="Basic and acidic residues" evidence="1">
    <location>
        <begin position="61"/>
        <end position="70"/>
    </location>
</feature>